<organism evidence="3">
    <name type="scientific">Spirodela intermedia</name>
    <name type="common">Intermediate duckweed</name>
    <dbReference type="NCBI Taxonomy" id="51605"/>
    <lineage>
        <taxon>Eukaryota</taxon>
        <taxon>Viridiplantae</taxon>
        <taxon>Streptophyta</taxon>
        <taxon>Embryophyta</taxon>
        <taxon>Tracheophyta</taxon>
        <taxon>Spermatophyta</taxon>
        <taxon>Magnoliopsida</taxon>
        <taxon>Liliopsida</taxon>
        <taxon>Araceae</taxon>
        <taxon>Lemnoideae</taxon>
        <taxon>Spirodela</taxon>
    </lineage>
</organism>
<dbReference type="Proteomes" id="UP001189122">
    <property type="component" value="Unassembled WGS sequence"/>
</dbReference>
<sequence length="376" mass="41669">MHSQRRAQPEVLPNLLFCLTPGRAHESHVVTLKVKSLTPVSNTAATAAAAPLLDPSRRAPIDLVTVLDVGMTMTGAKLQMLKRAMRLVVFSLGPCDRLSTVDISASSAKRLLPLRRMSPDGQRSARRIVERLAVNLLENRRESNPQHKDDCGRRRRECHSSDTSYSARTRFAHLEVPVHESGFGAEEHQEHAEDSFARCVRGLLSVVCHDVRLELSFPSGEVCSVYSSGSRPVALGGAGNLRMGNMYAGEERELLAEQRMNSAVLRAGAFQPLLVSYSYRNPAAQELVHGWEHTLPVFLTLRQRPVAAPNVEHLRNVFITARAIAEAQRLSDNDDFATGLHLLNLRVVEPELEELRWRQQTLENSTAAEALTPMSA</sequence>
<evidence type="ECO:0000313" key="4">
    <source>
        <dbReference type="Proteomes" id="UP001189122"/>
    </source>
</evidence>
<feature type="region of interest" description="Disordered" evidence="1">
    <location>
        <begin position="139"/>
        <end position="159"/>
    </location>
</feature>
<proteinExistence type="predicted"/>
<name>A0A7I8I9Y8_SPIIN</name>
<dbReference type="EMBL" id="LR743588">
    <property type="protein sequence ID" value="CAA2614060.1"/>
    <property type="molecule type" value="Genomic_DNA"/>
</dbReference>
<gene>
    <name evidence="3" type="ORF">SI7747_01000462</name>
</gene>
<reference evidence="3 4" key="1">
    <citation type="submission" date="2019-12" db="EMBL/GenBank/DDBJ databases">
        <authorList>
            <person name="Scholz U."/>
            <person name="Mascher M."/>
            <person name="Fiebig A."/>
        </authorList>
    </citation>
    <scope>NUCLEOTIDE SEQUENCE</scope>
</reference>
<dbReference type="InterPro" id="IPR051266">
    <property type="entry name" value="CLCR"/>
</dbReference>
<dbReference type="InterPro" id="IPR057427">
    <property type="entry name" value="WAV3_C"/>
</dbReference>
<dbReference type="AlphaFoldDB" id="A0A7I8I9Y8"/>
<dbReference type="PANTHER" id="PTHR10579">
    <property type="entry name" value="CALCIUM-ACTIVATED CHLORIDE CHANNEL REGULATOR"/>
    <property type="match status" value="1"/>
</dbReference>
<keyword evidence="4" id="KW-1185">Reference proteome</keyword>
<evidence type="ECO:0000313" key="3">
    <source>
        <dbReference type="EMBL" id="CAA2614060.1"/>
    </source>
</evidence>
<dbReference type="PANTHER" id="PTHR10579:SF55">
    <property type="entry name" value="E3 UBIQUITIN-PROTEIN LIGASE WAV3"/>
    <property type="match status" value="1"/>
</dbReference>
<evidence type="ECO:0000259" key="2">
    <source>
        <dbReference type="Pfam" id="PF25243"/>
    </source>
</evidence>
<accession>A0A7I8I9Y8</accession>
<evidence type="ECO:0000256" key="1">
    <source>
        <dbReference type="SAM" id="MobiDB-lite"/>
    </source>
</evidence>
<feature type="compositionally biased region" description="Basic and acidic residues" evidence="1">
    <location>
        <begin position="139"/>
        <end position="152"/>
    </location>
</feature>
<dbReference type="Pfam" id="PF25243">
    <property type="entry name" value="WAV3_C"/>
    <property type="match status" value="1"/>
</dbReference>
<dbReference type="EMBL" id="CACRZD030000001">
    <property type="protein sequence ID" value="CAA6653872.1"/>
    <property type="molecule type" value="Genomic_DNA"/>
</dbReference>
<feature type="domain" description="E3 ubiquitin-protein ligase WAV3-like C-terminal" evidence="2">
    <location>
        <begin position="309"/>
        <end position="343"/>
    </location>
</feature>
<protein>
    <recommendedName>
        <fullName evidence="2">E3 ubiquitin-protein ligase WAV3-like C-terminal domain-containing protein</fullName>
    </recommendedName>
</protein>